<sequence>MSKRKADDISTSKLTSPPSGTTTSEEVIEPVPVRSREKRRVVRKVTTNSTTNDQSNNVNNTEVQPSTIIVTNEVPSVVTVVKPITQKEEFSKKEKEVLDENFGKLMFTLGTYFHRGFSDFKLSAINELYKNSGEPFGVETLKMIQYIVPELFTIYLNHNQEICVNISNDFEKIKATIVGMWKKRIVTVEKPQSLEPQIEIRALNITTTKPLPKIENSTDKTQQPKKSIEEMLKENDRKEQEEFERAKILSKKFEIDRVIETLLIMFTILKMKKKFRMDLNTLVQELKNRYTKEISVQELRTHLELLCKHVPTLFTLNSFGNLKVFEMSKDAKFENAKKSLEEKCNIQSVLSS</sequence>
<evidence type="ECO:0000256" key="2">
    <source>
        <dbReference type="ARBA" id="ARBA00023306"/>
    </source>
</evidence>
<feature type="compositionally biased region" description="Low complexity" evidence="3">
    <location>
        <begin position="44"/>
        <end position="61"/>
    </location>
</feature>
<dbReference type="Pfam" id="PF16679">
    <property type="entry name" value="CDT1_C"/>
    <property type="match status" value="1"/>
</dbReference>
<dbReference type="InterPro" id="IPR032054">
    <property type="entry name" value="Cdt1_C"/>
</dbReference>
<protein>
    <submittedName>
        <fullName evidence="5">Predicted protein</fullName>
    </submittedName>
</protein>
<keyword evidence="6" id="KW-1185">Reference proteome</keyword>
<feature type="domain" description="DNA replication factor Cdt1 C-terminal" evidence="4">
    <location>
        <begin position="233"/>
        <end position="317"/>
    </location>
</feature>
<dbReference type="GeneID" id="8863980"/>
<evidence type="ECO:0000256" key="3">
    <source>
        <dbReference type="SAM" id="MobiDB-lite"/>
    </source>
</evidence>
<evidence type="ECO:0000259" key="4">
    <source>
        <dbReference type="Pfam" id="PF16679"/>
    </source>
</evidence>
<feature type="region of interest" description="Disordered" evidence="3">
    <location>
        <begin position="1"/>
        <end position="62"/>
    </location>
</feature>
<dbReference type="VEuPathDB" id="AmoebaDB:NAEGRDRAFT_61550"/>
<dbReference type="OMA" id="PELIDCK"/>
<dbReference type="RefSeq" id="XP_002683262.1">
    <property type="nucleotide sequence ID" value="XM_002683216.1"/>
</dbReference>
<dbReference type="Proteomes" id="UP000006671">
    <property type="component" value="Unassembled WGS sequence"/>
</dbReference>
<dbReference type="EMBL" id="GG738845">
    <property type="protein sequence ID" value="EFC50518.1"/>
    <property type="molecule type" value="Genomic_DNA"/>
</dbReference>
<evidence type="ECO:0000313" key="6">
    <source>
        <dbReference type="Proteomes" id="UP000006671"/>
    </source>
</evidence>
<name>D2UYQ3_NAEGR</name>
<comment type="similarity">
    <text evidence="1">Belongs to the Cdt1 family.</text>
</comment>
<evidence type="ECO:0000313" key="5">
    <source>
        <dbReference type="EMBL" id="EFC50518.1"/>
    </source>
</evidence>
<dbReference type="OrthoDB" id="10398722at2759"/>
<reference evidence="5 6" key="1">
    <citation type="journal article" date="2010" name="Cell">
        <title>The genome of Naegleria gruberi illuminates early eukaryotic versatility.</title>
        <authorList>
            <person name="Fritz-Laylin L.K."/>
            <person name="Prochnik S.E."/>
            <person name="Ginger M.L."/>
            <person name="Dacks J.B."/>
            <person name="Carpenter M.L."/>
            <person name="Field M.C."/>
            <person name="Kuo A."/>
            <person name="Paredez A."/>
            <person name="Chapman J."/>
            <person name="Pham J."/>
            <person name="Shu S."/>
            <person name="Neupane R."/>
            <person name="Cipriano M."/>
            <person name="Mancuso J."/>
            <person name="Tu H."/>
            <person name="Salamov A."/>
            <person name="Lindquist E."/>
            <person name="Shapiro H."/>
            <person name="Lucas S."/>
            <person name="Grigoriev I.V."/>
            <person name="Cande W.Z."/>
            <person name="Fulton C."/>
            <person name="Rokhsar D.S."/>
            <person name="Dawson S.C."/>
        </authorList>
    </citation>
    <scope>NUCLEOTIDE SEQUENCE [LARGE SCALE GENOMIC DNA]</scope>
    <source>
        <strain evidence="5 6">NEG-M</strain>
    </source>
</reference>
<evidence type="ECO:0000256" key="1">
    <source>
        <dbReference type="ARBA" id="ARBA00008356"/>
    </source>
</evidence>
<dbReference type="InterPro" id="IPR038090">
    <property type="entry name" value="Cdt1_C_WH_dom_sf"/>
</dbReference>
<feature type="compositionally biased region" description="Basic and acidic residues" evidence="3">
    <location>
        <begin position="1"/>
        <end position="10"/>
    </location>
</feature>
<gene>
    <name evidence="5" type="ORF">NAEGRDRAFT_61550</name>
</gene>
<dbReference type="InParanoid" id="D2UYQ3"/>
<dbReference type="Gene3D" id="1.10.10.1420">
    <property type="entry name" value="DNA replication factor Cdt1, C-terminal WH domain"/>
    <property type="match status" value="1"/>
</dbReference>
<proteinExistence type="inferred from homology"/>
<dbReference type="AlphaFoldDB" id="D2UYQ3"/>
<organism evidence="6">
    <name type="scientific">Naegleria gruberi</name>
    <name type="common">Amoeba</name>
    <dbReference type="NCBI Taxonomy" id="5762"/>
    <lineage>
        <taxon>Eukaryota</taxon>
        <taxon>Discoba</taxon>
        <taxon>Heterolobosea</taxon>
        <taxon>Tetramitia</taxon>
        <taxon>Eutetramitia</taxon>
        <taxon>Vahlkampfiidae</taxon>
        <taxon>Naegleria</taxon>
    </lineage>
</organism>
<keyword evidence="2" id="KW-0131">Cell cycle</keyword>
<feature type="compositionally biased region" description="Low complexity" evidence="3">
    <location>
        <begin position="11"/>
        <end position="33"/>
    </location>
</feature>
<accession>D2UYQ3</accession>
<dbReference type="KEGG" id="ngr:NAEGRDRAFT_61550"/>